<feature type="domain" description="DUF3730" evidence="2">
    <location>
        <begin position="272"/>
        <end position="488"/>
    </location>
</feature>
<dbReference type="InterPro" id="IPR045163">
    <property type="entry name" value="Focadhesin/RST1"/>
</dbReference>
<dbReference type="PANTHER" id="PTHR16212">
    <property type="entry name" value="FOCADHESIN FAMILY MEMBER"/>
    <property type="match status" value="1"/>
</dbReference>
<protein>
    <submittedName>
        <fullName evidence="3">Uncharacterized protein</fullName>
    </submittedName>
</protein>
<evidence type="ECO:0000313" key="4">
    <source>
        <dbReference type="Proteomes" id="UP000507470"/>
    </source>
</evidence>
<feature type="domain" description="Focadhesin C-terminal" evidence="1">
    <location>
        <begin position="993"/>
        <end position="1552"/>
    </location>
</feature>
<dbReference type="InterPro" id="IPR022542">
    <property type="entry name" value="FOCAD/RST1_DUF3730"/>
</dbReference>
<organism evidence="3 4">
    <name type="scientific">Mytilus coruscus</name>
    <name type="common">Sea mussel</name>
    <dbReference type="NCBI Taxonomy" id="42192"/>
    <lineage>
        <taxon>Eukaryota</taxon>
        <taxon>Metazoa</taxon>
        <taxon>Spiralia</taxon>
        <taxon>Lophotrochozoa</taxon>
        <taxon>Mollusca</taxon>
        <taxon>Bivalvia</taxon>
        <taxon>Autobranchia</taxon>
        <taxon>Pteriomorphia</taxon>
        <taxon>Mytilida</taxon>
        <taxon>Mytiloidea</taxon>
        <taxon>Mytilidae</taxon>
        <taxon>Mytilinae</taxon>
        <taxon>Mytilus</taxon>
    </lineage>
</organism>
<dbReference type="Pfam" id="PF12530">
    <property type="entry name" value="DUF3730"/>
    <property type="match status" value="1"/>
</dbReference>
<name>A0A6J8CJ58_MYTCO</name>
<dbReference type="EMBL" id="CACVKT020005427">
    <property type="protein sequence ID" value="CAC5395054.1"/>
    <property type="molecule type" value="Genomic_DNA"/>
</dbReference>
<reference evidence="3 4" key="1">
    <citation type="submission" date="2020-06" db="EMBL/GenBank/DDBJ databases">
        <authorList>
            <person name="Li R."/>
            <person name="Bekaert M."/>
        </authorList>
    </citation>
    <scope>NUCLEOTIDE SEQUENCE [LARGE SCALE GENOMIC DNA]</scope>
    <source>
        <strain evidence="4">wild</strain>
    </source>
</reference>
<keyword evidence="4" id="KW-1185">Reference proteome</keyword>
<dbReference type="PANTHER" id="PTHR16212:SF4">
    <property type="entry name" value="FOCADHESIN"/>
    <property type="match status" value="1"/>
</dbReference>
<evidence type="ECO:0000313" key="3">
    <source>
        <dbReference type="EMBL" id="CAC5395054.1"/>
    </source>
</evidence>
<dbReference type="OrthoDB" id="6125419at2759"/>
<dbReference type="SUPFAM" id="SSF48371">
    <property type="entry name" value="ARM repeat"/>
    <property type="match status" value="1"/>
</dbReference>
<sequence length="1558" mass="172392">MSTVFQFSEVSLQNVKLYSNPVFQYCLNKMSSSTPVPQSSSIVLTKCQALLQSPSLPVLSLQNVKLYSNPVFQYCLNKMSSSTPVPQSSSIVFTKCQALLHPSLPVLSLQNVKLYSTPSLPVLSLQNVKLYSSPPVFQYCLNKMSSSTPPPVFQYCLYKMSSSTPPQSSKNISFFQNKQDNNGFEFTMTSEGYQCQEMSVLANQIWTDIRNAETWLLNLKSCIPKMKTVPVNITNMVASLFLLSKTEVLSVLGIQTLVEIAKQDVSQSPNFLPLMLCKLGMETNWDVKLKILKSLPAIARHKVCVGPVMKTIQSLGTTPALKPLSLSLMVDLWQLQDRCFPHLLQMISDYSAGSYDVQLARAKALLEVCKIRPEQHGTDMLGPLSDILNTFSKEEEGPIAAMALEGLYYLCESDVIDIKSAWDVLSVKLSADTRPVVVEKICDLFSLVPDHAVDTQEYQKFVFDTVRNLWLLSTSLYDNVSQAAFQALSMFPADLFKMSHLPQTLIEDFIDQAKIISAQGETTLTVDDVWPDIPALLYVRLLKHIRKGSHKGYEAFLTSMVAKEVEKLPRGIYHSSLRRQGAASNQGKAVGSIPSFLLSQYQKTKQPGLRPGLAAGLLFSYDPPVEVGRDGRPRRHYIMSHSKSFQQMFTTLMHEVPIQPSEWHRTLVIPQGWTSFMDRLFTAMLEGRTAEIELQLKREHTTEHEAEEKQLAAWLWVRGEITSMIKTASRGNPGIQSNSIYALAGLAVAINRYGSNLDKESLEVAEGSTEYLSHSHWLTVVMDTIMCLADVNHKPKGALLGLCQQRSSDDKLPASTLAQATASVALSQIVPILISNDSSRILPCIRLLLSRLPGTREESPVLQFHAGLGLGMFLARIFEEHFSDVCGSQGMVEIWKTLDSFEECCFSTKDNRQGCLLGLAMAISAMCEEGKTEARAHVSSVFDKLSGHLEASKEKDIAYQALSVCLACVSGAAFSSNIISPDQVNKVIDSFVKVNTDNPQITGVSLALGMLCYSISKTGHPTIGEVKIKLYGKWMATLKKMDEDSMVTLACLNGLIALVGSERTLIPVQSNTSMLGGDVNVDVIIKHAMDTVLKGDNFGIQSNCSWMLGHLYLSACAVAETRASVPPNYSYLPEHSFVRALTDCLLEAAKVGPESIPPELVQITLTSIQEEVTRVLPPVNWAGILTPLMRINFGDEVQKLCLQLAVNQSIASPTAVMFLSSWMTAPLFNTLSINCKQTLYKALPVLIKSVAPSVIKTFLERGGVDILSSADLQDKQEVLKGLHKSLQVPDPPDSITSVLYQCLECLYKLDLKEPSLMCIFGECFTEVPDQIFDKITSDDLTAEDSCYKGIVIRCYLVSKGKQPMATLNSCVDKVINSTSLDTADLTRLLQSTLYQILHCQSEYTGTIQCVQWFLELLGHTRNITNGVMEISKDVEMAQVLDFCCNIVSSALCLWTSTIAVPFLMINNNYFSLDVEQGCNKGSLLHPGLSCLPSCIENIQNNPWDQLSPNVIDWIGIMASSSAIPDKTRNMVKASGMMQRHIKDFHKAAVWTKFVHDNI</sequence>
<dbReference type="GO" id="GO:0060147">
    <property type="term" value="P:regulation of post-transcriptional gene silencing"/>
    <property type="evidence" value="ECO:0007669"/>
    <property type="project" value="InterPro"/>
</dbReference>
<dbReference type="Proteomes" id="UP000507470">
    <property type="component" value="Unassembled WGS sequence"/>
</dbReference>
<proteinExistence type="predicted"/>
<evidence type="ECO:0000259" key="1">
    <source>
        <dbReference type="Pfam" id="PF11229"/>
    </source>
</evidence>
<dbReference type="InterPro" id="IPR021392">
    <property type="entry name" value="Focadhesin_C"/>
</dbReference>
<evidence type="ECO:0000259" key="2">
    <source>
        <dbReference type="Pfam" id="PF12530"/>
    </source>
</evidence>
<dbReference type="InterPro" id="IPR016024">
    <property type="entry name" value="ARM-type_fold"/>
</dbReference>
<dbReference type="Pfam" id="PF11229">
    <property type="entry name" value="Focadhesin"/>
    <property type="match status" value="1"/>
</dbReference>
<gene>
    <name evidence="3" type="ORF">MCOR_29764</name>
</gene>
<accession>A0A6J8CJ58</accession>